<evidence type="ECO:0000313" key="3">
    <source>
        <dbReference type="Proteomes" id="UP000573327"/>
    </source>
</evidence>
<evidence type="ECO:0000256" key="1">
    <source>
        <dbReference type="SAM" id="Coils"/>
    </source>
</evidence>
<feature type="coiled-coil region" evidence="1">
    <location>
        <begin position="245"/>
        <end position="272"/>
    </location>
</feature>
<keyword evidence="3" id="KW-1185">Reference proteome</keyword>
<organism evidence="2 3">
    <name type="scientific">Kitasatospora gansuensis</name>
    <dbReference type="NCBI Taxonomy" id="258050"/>
    <lineage>
        <taxon>Bacteria</taxon>
        <taxon>Bacillati</taxon>
        <taxon>Actinomycetota</taxon>
        <taxon>Actinomycetes</taxon>
        <taxon>Kitasatosporales</taxon>
        <taxon>Streptomycetaceae</taxon>
        <taxon>Kitasatospora</taxon>
    </lineage>
</organism>
<accession>A0A7W7WJS0</accession>
<comment type="caution">
    <text evidence="2">The sequence shown here is derived from an EMBL/GenBank/DDBJ whole genome shotgun (WGS) entry which is preliminary data.</text>
</comment>
<protein>
    <submittedName>
        <fullName evidence="2">Uncharacterized protein</fullName>
    </submittedName>
</protein>
<dbReference type="EMBL" id="JACHJR010000001">
    <property type="protein sequence ID" value="MBB4949245.1"/>
    <property type="molecule type" value="Genomic_DNA"/>
</dbReference>
<gene>
    <name evidence="2" type="ORF">F4556_004780</name>
</gene>
<proteinExistence type="predicted"/>
<keyword evidence="1" id="KW-0175">Coiled coil</keyword>
<sequence length="471" mass="52408">MLKFASPPNAAENAEFVARRLKEAVDGDGPRETVTVEWNGRPLHVGVIDVPLRILYYNPATHRIRAQMSHDPVLAEGLATQPWADESQQYLHRLLVGKPASPDETDPEFEALRASLETVDQQEPGLITHEGILVNGNTRAAALRNLNRPSIRVGVLPQSFTWDDINAVELALQLRPDKRRDYSYINRLLAMEEQELSGRAAVDIARSFHIQLKTFRQERWILGVIQEMITRSRTPEGVQLSLADFEGHQENLKELHRNYVKAEATSREMAEQIKENRMAAIVLDFAKTRTRLISDGFQGDYLDKVLPESFSQNGARPDAAPIAIAGLSVSVAAPSGFVVQARSVTDRILQAKAAESARHLPVEIREAARQEVVTARKAMRRALDAADRDDRLKRVQQTTAERLDDATAAIDQSVHDLAQALASGSLDQDGFDKALLRMRSSLVKLARQASRGVSRSGDGMTWLIRASEDQT</sequence>
<reference evidence="2 3" key="1">
    <citation type="submission" date="2020-08" db="EMBL/GenBank/DDBJ databases">
        <title>Sequencing the genomes of 1000 actinobacteria strains.</title>
        <authorList>
            <person name="Klenk H.-P."/>
        </authorList>
    </citation>
    <scope>NUCLEOTIDE SEQUENCE [LARGE SCALE GENOMIC DNA]</scope>
    <source>
        <strain evidence="2 3">DSM 44786</strain>
    </source>
</reference>
<dbReference type="AlphaFoldDB" id="A0A7W7WJS0"/>
<evidence type="ECO:0000313" key="2">
    <source>
        <dbReference type="EMBL" id="MBB4949245.1"/>
    </source>
</evidence>
<dbReference type="Proteomes" id="UP000573327">
    <property type="component" value="Unassembled WGS sequence"/>
</dbReference>
<dbReference type="RefSeq" id="WP_184919423.1">
    <property type="nucleotide sequence ID" value="NZ_JACHJR010000001.1"/>
</dbReference>
<name>A0A7W7WJS0_9ACTN</name>